<dbReference type="AlphaFoldDB" id="Q2KUN7"/>
<evidence type="ECO:0000256" key="2">
    <source>
        <dbReference type="ARBA" id="ARBA00006671"/>
    </source>
</evidence>
<gene>
    <name evidence="5" type="ordered locus">BAV3039</name>
</gene>
<dbReference type="Pfam" id="PF16970">
    <property type="entry name" value="FimA"/>
    <property type="match status" value="1"/>
</dbReference>
<dbReference type="GO" id="GO:0043709">
    <property type="term" value="P:cell adhesion involved in single-species biofilm formation"/>
    <property type="evidence" value="ECO:0007669"/>
    <property type="project" value="TreeGrafter"/>
</dbReference>
<dbReference type="STRING" id="360910.BAV3039"/>
<dbReference type="InterPro" id="IPR039458">
    <property type="entry name" value="FimA-like"/>
</dbReference>
<keyword evidence="6" id="KW-1185">Reference proteome</keyword>
<accession>Q2KUN7</accession>
<dbReference type="GO" id="GO:0009289">
    <property type="term" value="C:pilus"/>
    <property type="evidence" value="ECO:0007669"/>
    <property type="project" value="UniProtKB-SubCell"/>
</dbReference>
<dbReference type="Proteomes" id="UP000001977">
    <property type="component" value="Chromosome"/>
</dbReference>
<evidence type="ECO:0000256" key="4">
    <source>
        <dbReference type="ARBA" id="ARBA00023263"/>
    </source>
</evidence>
<name>Q2KUN7_BORA1</name>
<evidence type="ECO:0000313" key="6">
    <source>
        <dbReference type="Proteomes" id="UP000001977"/>
    </source>
</evidence>
<comment type="subcellular location">
    <subcellularLocation>
        <location evidence="1">Fimbrium</location>
    </subcellularLocation>
</comment>
<dbReference type="HOGENOM" id="CLU_088965_2_0_4"/>
<dbReference type="EMBL" id="AM167904">
    <property type="protein sequence ID" value="CAJ50649.1"/>
    <property type="molecule type" value="Genomic_DNA"/>
</dbReference>
<dbReference type="InterPro" id="IPR050263">
    <property type="entry name" value="Bact_Fimbrial_Adh_Pro"/>
</dbReference>
<protein>
    <submittedName>
        <fullName evidence="5">Fimbrial subunit</fullName>
    </submittedName>
</protein>
<comment type="similarity">
    <text evidence="2">Belongs to the fimbrial protein family.</text>
</comment>
<evidence type="ECO:0000313" key="5">
    <source>
        <dbReference type="EMBL" id="CAJ50649.1"/>
    </source>
</evidence>
<organism evidence="5 6">
    <name type="scientific">Bordetella avium (strain 197N)</name>
    <dbReference type="NCBI Taxonomy" id="360910"/>
    <lineage>
        <taxon>Bacteria</taxon>
        <taxon>Pseudomonadati</taxon>
        <taxon>Pseudomonadota</taxon>
        <taxon>Betaproteobacteria</taxon>
        <taxon>Burkholderiales</taxon>
        <taxon>Alcaligenaceae</taxon>
        <taxon>Bordetella</taxon>
    </lineage>
</organism>
<proteinExistence type="inferred from homology"/>
<dbReference type="Gene3D" id="2.60.40.1090">
    <property type="entry name" value="Fimbrial-type adhesion domain"/>
    <property type="match status" value="1"/>
</dbReference>
<dbReference type="PANTHER" id="PTHR33420">
    <property type="entry name" value="FIMBRIAL SUBUNIT ELFA-RELATED"/>
    <property type="match status" value="1"/>
</dbReference>
<evidence type="ECO:0000256" key="1">
    <source>
        <dbReference type="ARBA" id="ARBA00004561"/>
    </source>
</evidence>
<reference evidence="5 6" key="1">
    <citation type="journal article" date="2006" name="J. Bacteriol.">
        <title>Comparison of the genome sequence of the poultry pathogen Bordetella avium with those of B. bronchiseptica, B. pertussis, and B. parapertussis reveals extensive diversity in surface structures associated with host interaction.</title>
        <authorList>
            <person name="Sebaihia M."/>
            <person name="Preston A."/>
            <person name="Maskell D.J."/>
            <person name="Kuzmiak H."/>
            <person name="Connell T.D."/>
            <person name="King N.D."/>
            <person name="Orndorff P.E."/>
            <person name="Miyamoto D.M."/>
            <person name="Thomson N.R."/>
            <person name="Harris D."/>
            <person name="Goble A."/>
            <person name="Lord A."/>
            <person name="Murphy L."/>
            <person name="Quail M.A."/>
            <person name="Rutter S."/>
            <person name="Squares R."/>
            <person name="Squares S."/>
            <person name="Woodward J."/>
            <person name="Parkhill J."/>
            <person name="Temple L.M."/>
        </authorList>
    </citation>
    <scope>NUCLEOTIDE SEQUENCE [LARGE SCALE GENOMIC DNA]</scope>
    <source>
        <strain evidence="5 6">197N</strain>
    </source>
</reference>
<sequence length="198" mass="20578">MRRLLGFCMLLAWGTAAGQNDTQRSITVRGEVIETTCLINGGTSPVPLLVQLPRINAAVLKNQGDTAGDTPFTITLSKCPENFRGTVDVAFEPGPTSDFGTGNLKAYSSSASISTPANEMPSALGAVRDNVQIQITAADGTPIALTDKATPSGHGATLPGVADSSATLTYKARYIKTGNGPVSAGKLVTYVNFSIQYP</sequence>
<dbReference type="SUPFAM" id="SSF49401">
    <property type="entry name" value="Bacterial adhesins"/>
    <property type="match status" value="1"/>
</dbReference>
<keyword evidence="3" id="KW-0732">Signal</keyword>
<dbReference type="InterPro" id="IPR008966">
    <property type="entry name" value="Adhesion_dom_sf"/>
</dbReference>
<dbReference type="KEGG" id="bav:BAV3039"/>
<dbReference type="InterPro" id="IPR036937">
    <property type="entry name" value="Adhesion_dom_fimbrial_sf"/>
</dbReference>
<dbReference type="PANTHER" id="PTHR33420:SF3">
    <property type="entry name" value="FIMBRIAL SUBUNIT ELFA"/>
    <property type="match status" value="1"/>
</dbReference>
<evidence type="ECO:0000256" key="3">
    <source>
        <dbReference type="ARBA" id="ARBA00022729"/>
    </source>
</evidence>
<keyword evidence="4" id="KW-0281">Fimbrium</keyword>
<dbReference type="eggNOG" id="COG3539">
    <property type="taxonomic scope" value="Bacteria"/>
</dbReference>